<protein>
    <submittedName>
        <fullName evidence="1">Uncharacterized protein</fullName>
    </submittedName>
</protein>
<organism evidence="1 2">
    <name type="scientific">Caenorhabditis japonica</name>
    <dbReference type="NCBI Taxonomy" id="281687"/>
    <lineage>
        <taxon>Eukaryota</taxon>
        <taxon>Metazoa</taxon>
        <taxon>Ecdysozoa</taxon>
        <taxon>Nematoda</taxon>
        <taxon>Chromadorea</taxon>
        <taxon>Rhabditida</taxon>
        <taxon>Rhabditina</taxon>
        <taxon>Rhabditomorpha</taxon>
        <taxon>Rhabditoidea</taxon>
        <taxon>Rhabditidae</taxon>
        <taxon>Peloderinae</taxon>
        <taxon>Caenorhabditis</taxon>
    </lineage>
</organism>
<accession>A0A8R1IZV4</accession>
<sequence length="201" mass="21858">MNRLKAAEPTIVDGPSSPASKLFPQISITDSNISGADEPSAMSVRLLTVSFHTRTRTVNVVELVKVFIDGLVGETDHRCEFACSHSRLLLHGGEQLFVDHDRRAASAVVVFEGPVDRCEAIEPIAHGAIGEGVLAKNVADLGGRLSCRGITAPLVENDQSKSESREIASGCSYNACALYRYGEEAYRNLFTNLLEYRSKVY</sequence>
<evidence type="ECO:0000313" key="2">
    <source>
        <dbReference type="Proteomes" id="UP000005237"/>
    </source>
</evidence>
<dbReference type="Proteomes" id="UP000005237">
    <property type="component" value="Unassembled WGS sequence"/>
</dbReference>
<reference evidence="1" key="2">
    <citation type="submission" date="2022-06" db="UniProtKB">
        <authorList>
            <consortium name="EnsemblMetazoa"/>
        </authorList>
    </citation>
    <scope>IDENTIFICATION</scope>
    <source>
        <strain evidence="1">DF5081</strain>
    </source>
</reference>
<keyword evidence="2" id="KW-1185">Reference proteome</keyword>
<evidence type="ECO:0000313" key="1">
    <source>
        <dbReference type="EnsemblMetazoa" id="CJA40539.1"/>
    </source>
</evidence>
<name>A0A8R1IZV4_CAEJA</name>
<reference evidence="2" key="1">
    <citation type="submission" date="2010-08" db="EMBL/GenBank/DDBJ databases">
        <authorList>
            <consortium name="Caenorhabditis japonica Sequencing Consortium"/>
            <person name="Wilson R.K."/>
        </authorList>
    </citation>
    <scope>NUCLEOTIDE SEQUENCE [LARGE SCALE GENOMIC DNA]</scope>
    <source>
        <strain evidence="2">DF5081</strain>
    </source>
</reference>
<dbReference type="AlphaFoldDB" id="A0A8R1IZV4"/>
<proteinExistence type="predicted"/>
<dbReference type="EnsemblMetazoa" id="CJA40539.1">
    <property type="protein sequence ID" value="CJA40539.1"/>
    <property type="gene ID" value="WBGene00216387"/>
</dbReference>